<name>A7MNY1_CROS8</name>
<dbReference type="HOGENOM" id="CLU_1313699_0_0_6"/>
<dbReference type="AntiFam" id="ANF00209">
    <property type="entry name" value="Shadow ORF (opposite thrS)"/>
</dbReference>
<organism evidence="1 2">
    <name type="scientific">Cronobacter sakazakii (strain ATCC BAA-894)</name>
    <name type="common">Enterobacter sakazakii</name>
    <dbReference type="NCBI Taxonomy" id="290339"/>
    <lineage>
        <taxon>Bacteria</taxon>
        <taxon>Pseudomonadati</taxon>
        <taxon>Pseudomonadota</taxon>
        <taxon>Gammaproteobacteria</taxon>
        <taxon>Enterobacterales</taxon>
        <taxon>Enterobacteriaceae</taxon>
        <taxon>Cronobacter</taxon>
    </lineage>
</organism>
<reference evidence="1 2" key="1">
    <citation type="journal article" date="2010" name="PLoS ONE">
        <title>Genome sequence of Cronobacter sakazakii BAA-894 and comparative genomic hybridization analysis with other Cronobacter species.</title>
        <authorList>
            <person name="Kucerova E."/>
            <person name="Clifton S.W."/>
            <person name="Xia X.Q."/>
            <person name="Long F."/>
            <person name="Porwollik S."/>
            <person name="Fulton L."/>
            <person name="Fronick C."/>
            <person name="Minx P."/>
            <person name="Kyung K."/>
            <person name="Warren W."/>
            <person name="Fulton R."/>
            <person name="Feng D."/>
            <person name="Wollam A."/>
            <person name="Shah N."/>
            <person name="Bhonagiri V."/>
            <person name="Nash W.E."/>
            <person name="Hallsworth-Pepin K."/>
            <person name="Wilson R.K."/>
            <person name="McClelland M."/>
            <person name="Forsythe S.J."/>
        </authorList>
    </citation>
    <scope>NUCLEOTIDE SEQUENCE [LARGE SCALE GENOMIC DNA]</scope>
    <source>
        <strain evidence="1 2">ATCC BAA-894</strain>
    </source>
</reference>
<keyword evidence="2" id="KW-1185">Reference proteome</keyword>
<proteinExistence type="predicted"/>
<dbReference type="AlphaFoldDB" id="A7MNY1"/>
<evidence type="ECO:0000313" key="2">
    <source>
        <dbReference type="Proteomes" id="UP000000260"/>
    </source>
</evidence>
<dbReference type="KEGG" id="esa:ESA_02123"/>
<evidence type="ECO:0000313" key="1">
    <source>
        <dbReference type="EMBL" id="ABU77372.1"/>
    </source>
</evidence>
<protein>
    <submittedName>
        <fullName evidence="1">Uncharacterized protein</fullName>
    </submittedName>
</protein>
<gene>
    <name evidence="1" type="ordered locus">ESA_02123</name>
</gene>
<accession>A7MNY1</accession>
<dbReference type="Proteomes" id="UP000000260">
    <property type="component" value="Chromosome"/>
</dbReference>
<sequence length="209" mass="23652">MAEAHIRHVRTAAHIHIFFVVIQARFIVTGNIFIKNSDFVVLATLHKRFAGFLPAHFFLDDVVISFRQLVHTLFEGVDIFLSQGMVEIDIVIKAVVDNRANRHFGMGPQLFDGMTQQVRTGVTDNFQTVFIFRGNNRELSVLFDTVVSVHQLAIHAACDTGFREARTDIQGNIHGADSMVVMALAAIRKRNNRHYKSLFTVVTHTQDHI</sequence>
<dbReference type="EMBL" id="CP000783">
    <property type="protein sequence ID" value="ABU77372.1"/>
    <property type="molecule type" value="Genomic_DNA"/>
</dbReference>